<gene>
    <name evidence="3" type="ORF">CDCA_CDCA10G2932</name>
</gene>
<sequence>MGECGGEEGRDGEHASVERVLDEWASCVSEWLQEVRERVLPFVQAQVGAGRRVALVTSGGTRAPLEGNAVRFLDNFSTGQRGAASVEYLMAHGYAVVFLYRSGSAEAYQRHFAAITRAPAAALQVADDGASLQYTPADRKEYQRMVVAIERYGACVAERRLLALPFETVFEYLCGLREVARALAAAGRSAVLYLSAAVSDFYVPLDRLPPHKMASDGGPVQLQLQPVPKLLGRLRHHWAPQALLVSFKLETDAAVLQARATRALHRYGVDMVVGNLLHTRRQAVTLYSGGKQRILEHDAEETELEARIVDAVVAAHGRHVSQGSAR</sequence>
<evidence type="ECO:0000313" key="3">
    <source>
        <dbReference type="EMBL" id="KAK4536907.1"/>
    </source>
</evidence>
<dbReference type="GO" id="GO:0003824">
    <property type="term" value="F:catalytic activity"/>
    <property type="evidence" value="ECO:0007669"/>
    <property type="project" value="UniProtKB-ARBA"/>
</dbReference>
<dbReference type="GO" id="GO:0015937">
    <property type="term" value="P:coenzyme A biosynthetic process"/>
    <property type="evidence" value="ECO:0007669"/>
    <property type="project" value="UniProtKB-ARBA"/>
</dbReference>
<dbReference type="AlphaFoldDB" id="A0AAV9IX87"/>
<comment type="similarity">
    <text evidence="1">Belongs to the PPC synthetase family.</text>
</comment>
<feature type="domain" description="DNA/pantothenate metabolism flavoprotein C-terminal" evidence="2">
    <location>
        <begin position="183"/>
        <end position="302"/>
    </location>
</feature>
<dbReference type="PANTHER" id="PTHR12290">
    <property type="entry name" value="CORNICHON-RELATED"/>
    <property type="match status" value="1"/>
</dbReference>
<name>A0AAV9IX87_CYACA</name>
<dbReference type="InterPro" id="IPR007085">
    <property type="entry name" value="DNA/pantothenate-metab_flavo_C"/>
</dbReference>
<dbReference type="Gene3D" id="3.40.50.10300">
    <property type="entry name" value="CoaB-like"/>
    <property type="match status" value="1"/>
</dbReference>
<organism evidence="3 4">
    <name type="scientific">Cyanidium caldarium</name>
    <name type="common">Red alga</name>
    <dbReference type="NCBI Taxonomy" id="2771"/>
    <lineage>
        <taxon>Eukaryota</taxon>
        <taxon>Rhodophyta</taxon>
        <taxon>Bangiophyceae</taxon>
        <taxon>Cyanidiales</taxon>
        <taxon>Cyanidiaceae</taxon>
        <taxon>Cyanidium</taxon>
    </lineage>
</organism>
<reference evidence="3 4" key="1">
    <citation type="submission" date="2022-07" db="EMBL/GenBank/DDBJ databases">
        <title>Genome-wide signatures of adaptation to extreme environments.</title>
        <authorList>
            <person name="Cho C.H."/>
            <person name="Yoon H.S."/>
        </authorList>
    </citation>
    <scope>NUCLEOTIDE SEQUENCE [LARGE SCALE GENOMIC DNA]</scope>
    <source>
        <strain evidence="3 4">DBV 063 E5</strain>
    </source>
</reference>
<proteinExistence type="inferred from homology"/>
<feature type="domain" description="DNA/pantothenate metabolism flavoprotein C-terminal" evidence="2">
    <location>
        <begin position="54"/>
        <end position="100"/>
    </location>
</feature>
<dbReference type="InterPro" id="IPR035929">
    <property type="entry name" value="CoaB-like_sf"/>
</dbReference>
<evidence type="ECO:0000313" key="4">
    <source>
        <dbReference type="Proteomes" id="UP001301350"/>
    </source>
</evidence>
<dbReference type="EMBL" id="JANCYW010000010">
    <property type="protein sequence ID" value="KAK4536907.1"/>
    <property type="molecule type" value="Genomic_DNA"/>
</dbReference>
<protein>
    <recommendedName>
        <fullName evidence="2">DNA/pantothenate metabolism flavoprotein C-terminal domain-containing protein</fullName>
    </recommendedName>
</protein>
<dbReference type="Pfam" id="PF04127">
    <property type="entry name" value="DFP"/>
    <property type="match status" value="2"/>
</dbReference>
<evidence type="ECO:0000259" key="2">
    <source>
        <dbReference type="Pfam" id="PF04127"/>
    </source>
</evidence>
<dbReference type="Proteomes" id="UP001301350">
    <property type="component" value="Unassembled WGS sequence"/>
</dbReference>
<dbReference type="SUPFAM" id="SSF102645">
    <property type="entry name" value="CoaB-like"/>
    <property type="match status" value="1"/>
</dbReference>
<accession>A0AAV9IX87</accession>
<keyword evidence="4" id="KW-1185">Reference proteome</keyword>
<evidence type="ECO:0000256" key="1">
    <source>
        <dbReference type="ARBA" id="ARBA00005703"/>
    </source>
</evidence>
<comment type="caution">
    <text evidence="3">The sequence shown here is derived from an EMBL/GenBank/DDBJ whole genome shotgun (WGS) entry which is preliminary data.</text>
</comment>